<dbReference type="Gene3D" id="3.40.50.12580">
    <property type="match status" value="1"/>
</dbReference>
<dbReference type="SUPFAM" id="SSF53756">
    <property type="entry name" value="UDP-Glycosyltransferase/glycogen phosphorylase"/>
    <property type="match status" value="1"/>
</dbReference>
<gene>
    <name evidence="8" type="ORF">JOF39_002493</name>
</gene>
<name>A0ABS4XSF4_GLUPR</name>
<dbReference type="Pfam" id="PF04464">
    <property type="entry name" value="Glyphos_transf"/>
    <property type="match status" value="1"/>
</dbReference>
<evidence type="ECO:0000256" key="1">
    <source>
        <dbReference type="ARBA" id="ARBA00004202"/>
    </source>
</evidence>
<evidence type="ECO:0000256" key="6">
    <source>
        <dbReference type="ARBA" id="ARBA00023136"/>
    </source>
</evidence>
<comment type="caution">
    <text evidence="8">The sequence shown here is derived from an EMBL/GenBank/DDBJ whole genome shotgun (WGS) entry which is preliminary data.</text>
</comment>
<dbReference type="EMBL" id="JAGIOJ010000001">
    <property type="protein sequence ID" value="MBP2399412.1"/>
    <property type="molecule type" value="Genomic_DNA"/>
</dbReference>
<evidence type="ECO:0000256" key="4">
    <source>
        <dbReference type="ARBA" id="ARBA00022679"/>
    </source>
</evidence>
<keyword evidence="4" id="KW-0808">Transferase</keyword>
<dbReference type="Gene3D" id="3.40.50.2000">
    <property type="entry name" value="Glycogen Phosphorylase B"/>
    <property type="match status" value="2"/>
</dbReference>
<reference evidence="8 9" key="1">
    <citation type="submission" date="2021-03" db="EMBL/GenBank/DDBJ databases">
        <title>Sequencing the genomes of 1000 actinobacteria strains.</title>
        <authorList>
            <person name="Klenk H.-P."/>
        </authorList>
    </citation>
    <scope>NUCLEOTIDE SEQUENCE [LARGE SCALE GENOMIC DNA]</scope>
    <source>
        <strain evidence="8 9">DSM 20168</strain>
    </source>
</reference>
<dbReference type="InterPro" id="IPR043149">
    <property type="entry name" value="TagF_N"/>
</dbReference>
<accession>A0ABS4XSF4</accession>
<dbReference type="Gene3D" id="3.40.50.11820">
    <property type="match status" value="1"/>
</dbReference>
<dbReference type="RefSeq" id="WP_188947875.1">
    <property type="nucleotide sequence ID" value="NZ_BMPH01000004.1"/>
</dbReference>
<protein>
    <submittedName>
        <fullName evidence="8">CDP-glycerol glycerophosphotransferase (TagB/SpsB family)/glycosyltransferase involved in cell wall biosynthesis</fullName>
    </submittedName>
</protein>
<evidence type="ECO:0000256" key="5">
    <source>
        <dbReference type="ARBA" id="ARBA00022944"/>
    </source>
</evidence>
<dbReference type="Pfam" id="PF00534">
    <property type="entry name" value="Glycos_transf_1"/>
    <property type="match status" value="1"/>
</dbReference>
<keyword evidence="5" id="KW-0777">Teichoic acid biosynthesis</keyword>
<dbReference type="CDD" id="cd03811">
    <property type="entry name" value="GT4_GT28_WabH-like"/>
    <property type="match status" value="1"/>
</dbReference>
<dbReference type="InterPro" id="IPR001296">
    <property type="entry name" value="Glyco_trans_1"/>
</dbReference>
<feature type="domain" description="Glycosyl transferase family 1" evidence="7">
    <location>
        <begin position="642"/>
        <end position="777"/>
    </location>
</feature>
<evidence type="ECO:0000256" key="2">
    <source>
        <dbReference type="ARBA" id="ARBA00010488"/>
    </source>
</evidence>
<dbReference type="InterPro" id="IPR051612">
    <property type="entry name" value="Teichoic_Acid_Biosynth"/>
</dbReference>
<keyword evidence="6" id="KW-0472">Membrane</keyword>
<evidence type="ECO:0000313" key="8">
    <source>
        <dbReference type="EMBL" id="MBP2399412.1"/>
    </source>
</evidence>
<dbReference type="PANTHER" id="PTHR37316">
    <property type="entry name" value="TEICHOIC ACID GLYCEROL-PHOSPHATE PRIMASE"/>
    <property type="match status" value="1"/>
</dbReference>
<proteinExistence type="inferred from homology"/>
<dbReference type="Proteomes" id="UP001195422">
    <property type="component" value="Unassembled WGS sequence"/>
</dbReference>
<dbReference type="InterPro" id="IPR007554">
    <property type="entry name" value="Glycerophosphate_synth"/>
</dbReference>
<keyword evidence="9" id="KW-1185">Reference proteome</keyword>
<evidence type="ECO:0000259" key="7">
    <source>
        <dbReference type="Pfam" id="PF00534"/>
    </source>
</evidence>
<evidence type="ECO:0000256" key="3">
    <source>
        <dbReference type="ARBA" id="ARBA00022475"/>
    </source>
</evidence>
<dbReference type="InterPro" id="IPR043148">
    <property type="entry name" value="TagF_C"/>
</dbReference>
<keyword evidence="3" id="KW-1003">Cell membrane</keyword>
<comment type="subcellular location">
    <subcellularLocation>
        <location evidence="1">Cell membrane</location>
        <topology evidence="1">Peripheral membrane protein</topology>
    </subcellularLocation>
</comment>
<dbReference type="PANTHER" id="PTHR37316:SF3">
    <property type="entry name" value="TEICHOIC ACID GLYCEROL-PHOSPHATE TRANSFERASE"/>
    <property type="match status" value="1"/>
</dbReference>
<organism evidence="8 9">
    <name type="scientific">Glutamicibacter protophormiae</name>
    <name type="common">Brevibacterium protophormiae</name>
    <dbReference type="NCBI Taxonomy" id="37930"/>
    <lineage>
        <taxon>Bacteria</taxon>
        <taxon>Bacillati</taxon>
        <taxon>Actinomycetota</taxon>
        <taxon>Actinomycetes</taxon>
        <taxon>Micrococcales</taxon>
        <taxon>Micrococcaceae</taxon>
        <taxon>Glutamicibacter</taxon>
    </lineage>
</organism>
<sequence>MSFQRNPVKYLRSFERRIRRVAHENRLSKYFYAPLRNNFVFYEAFDGLGINCNPAAIFESLIANRAYSHLHHVWSIRDADVLASLIDKFADFDNISFVKYRSITYFEMLSTCKYLINNSTFPHEFAKRNDQVYINTWHGIPVKKMGYEVPNGRSDARNVVRNFLSADYILSSGAFFSEDILSTSFKLSNIYQGKILEVGQPRVARMLELSASKQLTIHRLEKQGIFTAGKKVILFAPTWKGANAYNVHSDISEIIDTVTKIQSNLGSSYTVLAKVHQLALRTVNPRELPDFILPRDIDTSEILSITDQLITDYSSIFVDYLALDRPVHFIFSDYESYAEDRGLYFSVDDLPGSVNYDVLSVTDSILKSSMHDSYSAARISWKRRYALEDTSDSTKNAISIIFGKQKSEKILELGHDKKRLLIHAGSLIPNGITTAVINLISRINYDEYDVTVIFPYSSKSFQTKKSMELDERARLMPRVGNVSMRWFQRRAYWAYTKGGGLRTNSKYRDSIKPIFSREWRRCFGDSDFDIVIGFDGYQVFWGELLLRSNAKRKYLWAHNDLLLDAHRTIGSKKPHFKNLMSVFPMYGRFTKIVSVTEELARINSNKLGRYADPSRFTHVRNFVDGERILSLAGEHIRSATRQRGPNFVTVGRLSPEKNQARIIRSFARVNERYRESTLTIVGDGPLMSELVRLVAELDISESVEFVGLQENPFPFVRNSDCFLFASEYEGQGLAILEALVLKVPVITTRFNVVEDVLGPRDGIVVDSTDSDLTAALFDFCEKGLPVPSFDFVKYNVEVSSELDQLLHIQ</sequence>
<comment type="similarity">
    <text evidence="2">Belongs to the CDP-glycerol glycerophosphotransferase family.</text>
</comment>
<evidence type="ECO:0000313" key="9">
    <source>
        <dbReference type="Proteomes" id="UP001195422"/>
    </source>
</evidence>